<protein>
    <submittedName>
        <fullName evidence="1">Uncharacterized protein</fullName>
    </submittedName>
</protein>
<reference evidence="1" key="1">
    <citation type="submission" date="2010-07" db="EMBL/GenBank/DDBJ databases">
        <authorList>
            <person name="Muzny D."/>
            <person name="Qin X."/>
            <person name="Buhay C."/>
            <person name="Dugan-Rocha S."/>
            <person name="Ding Y."/>
            <person name="Chen G."/>
            <person name="Hawes A."/>
            <person name="Holder M."/>
            <person name="Jhangiani S."/>
            <person name="Johnson A."/>
            <person name="Khan Z."/>
            <person name="Li Z."/>
            <person name="Liu W."/>
            <person name="Liu X."/>
            <person name="Perez L."/>
            <person name="Shen H."/>
            <person name="Wang Q."/>
            <person name="Watt J."/>
            <person name="Xi L."/>
            <person name="Xin Y."/>
            <person name="Zhou J."/>
            <person name="Deng J."/>
            <person name="Jiang H."/>
            <person name="Liu Y."/>
            <person name="Qu J."/>
            <person name="Song X.-Z."/>
            <person name="Zhang L."/>
            <person name="Villasana D."/>
            <person name="Johnson A."/>
            <person name="Liu J."/>
            <person name="Liyanage D."/>
            <person name="Lorensuhewa L."/>
            <person name="Robinson T."/>
            <person name="Song A."/>
            <person name="Song B.-B."/>
            <person name="Dinh H."/>
            <person name="Thornton R."/>
            <person name="Coyle M."/>
            <person name="Francisco L."/>
            <person name="Jackson L."/>
            <person name="Javaid M."/>
            <person name="Korchina V."/>
            <person name="Kovar C."/>
            <person name="Mata R."/>
            <person name="Mathew T."/>
            <person name="Ngo R."/>
            <person name="Nguyen L."/>
            <person name="Nguyen N."/>
            <person name="Okwuonu G."/>
            <person name="Ongeri F."/>
            <person name="Pham C."/>
            <person name="Simmons D."/>
            <person name="Wilczek-Boney K."/>
            <person name="Hale W."/>
            <person name="Jakkamsetti A."/>
            <person name="Pham P."/>
            <person name="Ruth R."/>
            <person name="San Lucas F."/>
            <person name="Warren J."/>
            <person name="Zhang J."/>
            <person name="Zhao Z."/>
            <person name="Zhou C."/>
            <person name="Zhu D."/>
            <person name="Lee S."/>
            <person name="Bess C."/>
            <person name="Blankenburg K."/>
            <person name="Forbes L."/>
            <person name="Fu Q."/>
            <person name="Gubbala S."/>
            <person name="Hirani K."/>
            <person name="Jayaseelan J.C."/>
            <person name="Lara F."/>
            <person name="Munidasa M."/>
            <person name="Palculict T."/>
            <person name="Patil S."/>
            <person name="Pu L.-L."/>
            <person name="Saada N."/>
            <person name="Tang L."/>
            <person name="Weissenberger G."/>
            <person name="Zhu Y."/>
            <person name="Hemphill L."/>
            <person name="Shang Y."/>
            <person name="Youmans B."/>
            <person name="Ayvaz T."/>
            <person name="Ross M."/>
            <person name="Santibanez J."/>
            <person name="Aqrawi P."/>
            <person name="Gross S."/>
            <person name="Joshi V."/>
            <person name="Fowler G."/>
            <person name="Nazareth L."/>
            <person name="Reid J."/>
            <person name="Worley K."/>
            <person name="Petrosino J."/>
            <person name="Highlander S."/>
            <person name="Gibbs R."/>
        </authorList>
    </citation>
    <scope>NUCLEOTIDE SEQUENCE [LARGE SCALE GENOMIC DNA]</scope>
    <source>
        <strain evidence="1">ATCC 33861</strain>
    </source>
</reference>
<dbReference type="EMBL" id="ACHA02000011">
    <property type="protein sequence ID" value="EFK57360.1"/>
    <property type="molecule type" value="Genomic_DNA"/>
</dbReference>
<accession>D7VN63</accession>
<proteinExistence type="predicted"/>
<evidence type="ECO:0000313" key="1">
    <source>
        <dbReference type="EMBL" id="EFK57360.1"/>
    </source>
</evidence>
<keyword evidence="2" id="KW-1185">Reference proteome</keyword>
<evidence type="ECO:0000313" key="2">
    <source>
        <dbReference type="Proteomes" id="UP000006258"/>
    </source>
</evidence>
<dbReference type="RefSeq" id="WP_002992976.1">
    <property type="nucleotide sequence ID" value="NZ_GL379770.1"/>
</dbReference>
<dbReference type="AlphaFoldDB" id="D7VN63"/>
<sequence>MTQQEIADTFIDSPTHIGSIALPKGGLINKILKRTHSIDIEVGPIPVGKVQQIGVLLKQMTNLESIQKYSQADQINILLSDNINPILQIIAIAISKTRRFEVDTLTAISEQWSMSLIYKAFIEVYRRLDLSSFFDIMALSKNLTLNLFPDPEALGQA</sequence>
<dbReference type="HOGENOM" id="CLU_1676733_0_0_10"/>
<gene>
    <name evidence="1" type="ORF">HMPREF0766_12433</name>
</gene>
<dbReference type="STRING" id="525373.HMPREF0766_12433"/>
<comment type="caution">
    <text evidence="1">The sequence shown here is derived from an EMBL/GenBank/DDBJ whole genome shotgun (WGS) entry which is preliminary data.</text>
</comment>
<dbReference type="OrthoDB" id="710068at2"/>
<dbReference type="GeneID" id="95427966"/>
<name>D7VN63_SPHSI</name>
<dbReference type="Proteomes" id="UP000006258">
    <property type="component" value="Unassembled WGS sequence"/>
</dbReference>
<organism evidence="1 2">
    <name type="scientific">Sphingobacterium spiritivorum ATCC 33861</name>
    <dbReference type="NCBI Taxonomy" id="525373"/>
    <lineage>
        <taxon>Bacteria</taxon>
        <taxon>Pseudomonadati</taxon>
        <taxon>Bacteroidota</taxon>
        <taxon>Sphingobacteriia</taxon>
        <taxon>Sphingobacteriales</taxon>
        <taxon>Sphingobacteriaceae</taxon>
        <taxon>Sphingobacterium</taxon>
    </lineage>
</organism>